<dbReference type="STRING" id="1798002.A2478_04695"/>
<dbReference type="PIRSF" id="PIRSF006621">
    <property type="entry name" value="Dus"/>
    <property type="match status" value="1"/>
</dbReference>
<dbReference type="InterPro" id="IPR024036">
    <property type="entry name" value="tRNA-dHydroUridine_Synthase_C"/>
</dbReference>
<keyword evidence="8 11" id="KW-0560">Oxidoreductase</keyword>
<accession>A0A1F5SZ38</accession>
<dbReference type="Pfam" id="PF01207">
    <property type="entry name" value="Dus"/>
    <property type="match status" value="1"/>
</dbReference>
<evidence type="ECO:0000256" key="11">
    <source>
        <dbReference type="PIRNR" id="PIRNR006621"/>
    </source>
</evidence>
<evidence type="ECO:0000313" key="16">
    <source>
        <dbReference type="Proteomes" id="UP000179001"/>
    </source>
</evidence>
<name>A0A1F5SZ38_9BACT</name>
<keyword evidence="13" id="KW-0547">Nucleotide-binding</keyword>
<feature type="binding site" evidence="13">
    <location>
        <position position="72"/>
    </location>
    <ligand>
        <name>FMN</name>
        <dbReference type="ChEBI" id="CHEBI:58210"/>
    </ligand>
</feature>
<comment type="caution">
    <text evidence="15">The sequence shown here is derived from an EMBL/GenBank/DDBJ whole genome shotgun (WGS) entry which is preliminary data.</text>
</comment>
<dbReference type="GO" id="GO:0050660">
    <property type="term" value="F:flavin adenine dinucleotide binding"/>
    <property type="evidence" value="ECO:0007669"/>
    <property type="project" value="InterPro"/>
</dbReference>
<evidence type="ECO:0000256" key="4">
    <source>
        <dbReference type="ARBA" id="ARBA00022643"/>
    </source>
</evidence>
<dbReference type="InterPro" id="IPR035587">
    <property type="entry name" value="DUS-like_FMN-bd"/>
</dbReference>
<dbReference type="SUPFAM" id="SSF51395">
    <property type="entry name" value="FMN-linked oxidoreductases"/>
    <property type="match status" value="1"/>
</dbReference>
<keyword evidence="6" id="KW-0521">NADP</keyword>
<evidence type="ECO:0000256" key="5">
    <source>
        <dbReference type="ARBA" id="ARBA00022694"/>
    </source>
</evidence>
<sequence length="321" mass="35992">MSNFWNKFNKPILALAPMAGISDSAFRQLCYSFGADVVYTEMTSIDGLYYKGKTTLELLDFNHKKEGKVVLQLFGKRPELIKKAVERVEEAGFDGIDINFGCPAKKVVAHEGGITLLRDLNLAQEIVHATVESASIPVSIKTRISINKKDQTGKITVFDFLDKIKDYNVSALMLHGRTYEQGFSGSIDFDSIKLAKEKFKGVVLGNGGLNTPEDIKEMLDKTGVDGVGLARGLYGKPWLFKQINDYLQNGKYSEFDLEQIKKVALKHAKLLSKSKNDKAFLEIRKHLCWYLKGFPGASDWRAKLVRVENLSDVKKTLKQLS</sequence>
<feature type="binding site" evidence="13">
    <location>
        <begin position="17"/>
        <end position="19"/>
    </location>
    <ligand>
        <name>FMN</name>
        <dbReference type="ChEBI" id="CHEBI:58210"/>
    </ligand>
</feature>
<dbReference type="Gene3D" id="1.10.1200.80">
    <property type="entry name" value="Putative flavin oxidoreducatase, domain 2"/>
    <property type="match status" value="1"/>
</dbReference>
<feature type="active site" description="Proton donor" evidence="12">
    <location>
        <position position="102"/>
    </location>
</feature>
<dbReference type="PANTHER" id="PTHR45846">
    <property type="entry name" value="TRNA-DIHYDROURIDINE(47) SYNTHASE [NAD(P)(+)]-LIKE"/>
    <property type="match status" value="1"/>
</dbReference>
<evidence type="ECO:0000256" key="2">
    <source>
        <dbReference type="ARBA" id="ARBA00022555"/>
    </source>
</evidence>
<evidence type="ECO:0000256" key="1">
    <source>
        <dbReference type="ARBA" id="ARBA00002790"/>
    </source>
</evidence>
<feature type="binding site" evidence="13">
    <location>
        <position position="141"/>
    </location>
    <ligand>
        <name>FMN</name>
        <dbReference type="ChEBI" id="CHEBI:58210"/>
    </ligand>
</feature>
<evidence type="ECO:0000259" key="14">
    <source>
        <dbReference type="Pfam" id="PF01207"/>
    </source>
</evidence>
<feature type="binding site" evidence="13">
    <location>
        <begin position="206"/>
        <end position="208"/>
    </location>
    <ligand>
        <name>FMN</name>
        <dbReference type="ChEBI" id="CHEBI:58210"/>
    </ligand>
</feature>
<keyword evidence="4 11" id="KW-0288">FMN</keyword>
<comment type="catalytic activity">
    <reaction evidence="9">
        <text>a 5,6-dihydrouridine in tRNA + NADP(+) = a uridine in tRNA + NADPH + H(+)</text>
        <dbReference type="Rhea" id="RHEA:23624"/>
        <dbReference type="Rhea" id="RHEA-COMP:13339"/>
        <dbReference type="Rhea" id="RHEA-COMP:13887"/>
        <dbReference type="ChEBI" id="CHEBI:15378"/>
        <dbReference type="ChEBI" id="CHEBI:57783"/>
        <dbReference type="ChEBI" id="CHEBI:58349"/>
        <dbReference type="ChEBI" id="CHEBI:65315"/>
        <dbReference type="ChEBI" id="CHEBI:74443"/>
    </reaction>
</comment>
<dbReference type="GO" id="GO:0000049">
    <property type="term" value="F:tRNA binding"/>
    <property type="evidence" value="ECO:0007669"/>
    <property type="project" value="UniProtKB-KW"/>
</dbReference>
<comment type="function">
    <text evidence="1 11">Catalyzes the synthesis of 5,6-dihydrouridine (D), a modified base found in the D-loop of most tRNAs, via the reduction of the C5-C6 double bond in target uridines.</text>
</comment>
<evidence type="ECO:0000256" key="12">
    <source>
        <dbReference type="PIRSR" id="PIRSR006621-1"/>
    </source>
</evidence>
<evidence type="ECO:0000256" key="3">
    <source>
        <dbReference type="ARBA" id="ARBA00022630"/>
    </source>
</evidence>
<evidence type="ECO:0000256" key="13">
    <source>
        <dbReference type="PIRSR" id="PIRSR006621-2"/>
    </source>
</evidence>
<dbReference type="Gene3D" id="3.20.20.70">
    <property type="entry name" value="Aldolase class I"/>
    <property type="match status" value="1"/>
</dbReference>
<evidence type="ECO:0000256" key="10">
    <source>
        <dbReference type="ARBA" id="ARBA00048802"/>
    </source>
</evidence>
<keyword evidence="3 11" id="KW-0285">Flavoprotein</keyword>
<comment type="cofactor">
    <cofactor evidence="11 13">
        <name>FMN</name>
        <dbReference type="ChEBI" id="CHEBI:58210"/>
    </cofactor>
</comment>
<evidence type="ECO:0000256" key="9">
    <source>
        <dbReference type="ARBA" id="ARBA00048205"/>
    </source>
</evidence>
<keyword evidence="7" id="KW-0694">RNA-binding</keyword>
<dbReference type="Proteomes" id="UP000179001">
    <property type="component" value="Unassembled WGS sequence"/>
</dbReference>
<dbReference type="EC" id="1.3.1.-" evidence="11"/>
<dbReference type="EMBL" id="MFGJ01000007">
    <property type="protein sequence ID" value="OGF31756.1"/>
    <property type="molecule type" value="Genomic_DNA"/>
</dbReference>
<protein>
    <recommendedName>
        <fullName evidence="11">tRNA-dihydrouridine synthase</fullName>
        <ecNumber evidence="11">1.3.1.-</ecNumber>
    </recommendedName>
</protein>
<keyword evidence="2" id="KW-0820">tRNA-binding</keyword>
<dbReference type="InterPro" id="IPR013785">
    <property type="entry name" value="Aldolase_TIM"/>
</dbReference>
<proteinExistence type="inferred from homology"/>
<evidence type="ECO:0000256" key="6">
    <source>
        <dbReference type="ARBA" id="ARBA00022857"/>
    </source>
</evidence>
<dbReference type="PANTHER" id="PTHR45846:SF1">
    <property type="entry name" value="TRNA-DIHYDROURIDINE(47) SYNTHASE [NAD(P)(+)]-LIKE"/>
    <property type="match status" value="1"/>
</dbReference>
<evidence type="ECO:0000256" key="7">
    <source>
        <dbReference type="ARBA" id="ARBA00022884"/>
    </source>
</evidence>
<comment type="similarity">
    <text evidence="11">Belongs to the dus family.</text>
</comment>
<reference evidence="15 16" key="1">
    <citation type="journal article" date="2016" name="Nat. Commun.">
        <title>Thousands of microbial genomes shed light on interconnected biogeochemical processes in an aquifer system.</title>
        <authorList>
            <person name="Anantharaman K."/>
            <person name="Brown C.T."/>
            <person name="Hug L.A."/>
            <person name="Sharon I."/>
            <person name="Castelle C.J."/>
            <person name="Probst A.J."/>
            <person name="Thomas B.C."/>
            <person name="Singh A."/>
            <person name="Wilkins M.J."/>
            <person name="Karaoz U."/>
            <person name="Brodie E.L."/>
            <person name="Williams K.H."/>
            <person name="Hubbard S.S."/>
            <person name="Banfield J.F."/>
        </authorList>
    </citation>
    <scope>NUCLEOTIDE SEQUENCE [LARGE SCALE GENOMIC DNA]</scope>
</reference>
<organism evidence="15 16">
    <name type="scientific">Candidatus Falkowbacteria bacterium RIFOXYC2_FULL_36_12</name>
    <dbReference type="NCBI Taxonomy" id="1798002"/>
    <lineage>
        <taxon>Bacteria</taxon>
        <taxon>Candidatus Falkowiibacteriota</taxon>
    </lineage>
</organism>
<dbReference type="CDD" id="cd02801">
    <property type="entry name" value="DUS_like_FMN"/>
    <property type="match status" value="1"/>
</dbReference>
<evidence type="ECO:0000256" key="8">
    <source>
        <dbReference type="ARBA" id="ARBA00023002"/>
    </source>
</evidence>
<evidence type="ECO:0000313" key="15">
    <source>
        <dbReference type="EMBL" id="OGF31756.1"/>
    </source>
</evidence>
<comment type="catalytic activity">
    <reaction evidence="10">
        <text>a 5,6-dihydrouridine in tRNA + NAD(+) = a uridine in tRNA + NADH + H(+)</text>
        <dbReference type="Rhea" id="RHEA:54452"/>
        <dbReference type="Rhea" id="RHEA-COMP:13339"/>
        <dbReference type="Rhea" id="RHEA-COMP:13887"/>
        <dbReference type="ChEBI" id="CHEBI:15378"/>
        <dbReference type="ChEBI" id="CHEBI:57540"/>
        <dbReference type="ChEBI" id="CHEBI:57945"/>
        <dbReference type="ChEBI" id="CHEBI:65315"/>
        <dbReference type="ChEBI" id="CHEBI:74443"/>
    </reaction>
</comment>
<dbReference type="GO" id="GO:0017150">
    <property type="term" value="F:tRNA dihydrouridine synthase activity"/>
    <property type="evidence" value="ECO:0007669"/>
    <property type="project" value="InterPro"/>
</dbReference>
<feature type="domain" description="DUS-like FMN-binding" evidence="14">
    <location>
        <begin position="15"/>
        <end position="318"/>
    </location>
</feature>
<gene>
    <name evidence="15" type="ORF">A2478_04695</name>
</gene>
<feature type="binding site" evidence="13">
    <location>
        <position position="175"/>
    </location>
    <ligand>
        <name>FMN</name>
        <dbReference type="ChEBI" id="CHEBI:58210"/>
    </ligand>
</feature>
<dbReference type="InterPro" id="IPR001269">
    <property type="entry name" value="DUS_fam"/>
</dbReference>
<feature type="binding site" evidence="13">
    <location>
        <begin position="230"/>
        <end position="231"/>
    </location>
    <ligand>
        <name>FMN</name>
        <dbReference type="ChEBI" id="CHEBI:58210"/>
    </ligand>
</feature>
<keyword evidence="5 11" id="KW-0819">tRNA processing</keyword>
<dbReference type="AlphaFoldDB" id="A0A1F5SZ38"/>